<dbReference type="Proteomes" id="UP001062846">
    <property type="component" value="Chromosome 5"/>
</dbReference>
<organism evidence="1 2">
    <name type="scientific">Rhododendron molle</name>
    <name type="common">Chinese azalea</name>
    <name type="synonym">Azalea mollis</name>
    <dbReference type="NCBI Taxonomy" id="49168"/>
    <lineage>
        <taxon>Eukaryota</taxon>
        <taxon>Viridiplantae</taxon>
        <taxon>Streptophyta</taxon>
        <taxon>Embryophyta</taxon>
        <taxon>Tracheophyta</taxon>
        <taxon>Spermatophyta</taxon>
        <taxon>Magnoliopsida</taxon>
        <taxon>eudicotyledons</taxon>
        <taxon>Gunneridae</taxon>
        <taxon>Pentapetalae</taxon>
        <taxon>asterids</taxon>
        <taxon>Ericales</taxon>
        <taxon>Ericaceae</taxon>
        <taxon>Ericoideae</taxon>
        <taxon>Rhodoreae</taxon>
        <taxon>Rhododendron</taxon>
    </lineage>
</organism>
<sequence>MMTMYPNQKRGCGRETDPNSKTATEKEKSPARTRICSAVTERGSLTEVVRKSIRTNNGKEPAVQIHAERGVSSLVMVVVEEEEGEVDKCWDNKAQIKKVTEICDGDESGTTLFLDENLALEDENRRLLELETGAPLGVSSAMDKFCEMVLGDIIRFKSMLIVVVKFNLMAGLFLTDGWPLTNIFARCVFELLPRKLGWKWSVFEVESAVAPSSSGAAVVDEFGSVIGVVVAGIENLVSDAGDTLYILSQLNIALNS</sequence>
<keyword evidence="2" id="KW-1185">Reference proteome</keyword>
<reference evidence="1" key="1">
    <citation type="submission" date="2022-02" db="EMBL/GenBank/DDBJ databases">
        <title>Plant Genome Project.</title>
        <authorList>
            <person name="Zhang R.-G."/>
        </authorList>
    </citation>
    <scope>NUCLEOTIDE SEQUENCE</scope>
    <source>
        <strain evidence="1">AT1</strain>
    </source>
</reference>
<evidence type="ECO:0000313" key="1">
    <source>
        <dbReference type="EMBL" id="KAI8553873.1"/>
    </source>
</evidence>
<dbReference type="EMBL" id="CM046392">
    <property type="protein sequence ID" value="KAI8553873.1"/>
    <property type="molecule type" value="Genomic_DNA"/>
</dbReference>
<comment type="caution">
    <text evidence="1">The sequence shown here is derived from an EMBL/GenBank/DDBJ whole genome shotgun (WGS) entry which is preliminary data.</text>
</comment>
<proteinExistence type="predicted"/>
<gene>
    <name evidence="1" type="ORF">RHMOL_Rhmol05G0049700</name>
</gene>
<accession>A0ACC0NMP4</accession>
<name>A0ACC0NMP4_RHOML</name>
<protein>
    <submittedName>
        <fullName evidence="1">Uncharacterized protein</fullName>
    </submittedName>
</protein>
<evidence type="ECO:0000313" key="2">
    <source>
        <dbReference type="Proteomes" id="UP001062846"/>
    </source>
</evidence>